<evidence type="ECO:0000313" key="3">
    <source>
        <dbReference type="Proteomes" id="UP000183816"/>
    </source>
</evidence>
<gene>
    <name evidence="2" type="ORF">SAMN05216347_101122</name>
</gene>
<dbReference type="InterPro" id="IPR051354">
    <property type="entry name" value="Transposase_27_IS1"/>
</dbReference>
<sequence length="532" mass="62506">MAKKNLMLEDVVAFVEQLPYVKFKHIVECYSKAQNSDFSDTLNQLTVSNFEQRLERLAINSFCPRCSSENIVRNGRKNNIQQFKCKDCKRRFTRFTDTILEKTRWHWDIWIKVLEMTINNYSITDMMNVLIKDYGCDGINYKTVWLWRMKLIHALADMPMPNLTGVVQVDETFIRESQKGSRKLSSMIGNHVERKARYGRQPSHYGVMGAEFATVVTAIDNRGYCVCKVASLGKLSPELFFDLFDEHFDNIAYLCSDANSVYEDYCQLRNTPHYVRPSNFLKIIGNHGYIIQATDDFEKKTNKKVLEHLYYEGITDKINNRGEMLFDKFNEIKYQNGLSLGRVNELHNEIKQYIYRDMTNVSTKYLQDYIGYFTYIHNWRITNGHYPTSLTDAEAIFIEILKAKKNLTSSEVRQKRLELPKPSSRYLEVLKVETEKARHAIANPYFKFNEEDGVLSFNKREYLLDLPKTRLYAIAKECHIPRYKKLALWSLVSLILKQKNIQDILYQQLAKDRNQLIDEEDLEVMRSSGYVL</sequence>
<name>A0A1H0JRW5_STREI</name>
<dbReference type="PANTHER" id="PTHR33293:SF1">
    <property type="entry name" value="INSERTION ELEMENT IS1 1 PROTEIN INSB-RELATED"/>
    <property type="match status" value="1"/>
</dbReference>
<dbReference type="OrthoDB" id="9802985at2"/>
<proteinExistence type="predicted"/>
<dbReference type="AlphaFoldDB" id="A0A1H0JRW5"/>
<reference evidence="2 3" key="1">
    <citation type="submission" date="2016-10" db="EMBL/GenBank/DDBJ databases">
        <authorList>
            <person name="de Groot N.N."/>
        </authorList>
    </citation>
    <scope>NUCLEOTIDE SEQUENCE [LARGE SCALE GENOMIC DNA]</scope>
    <source>
        <strain evidence="2 3">Sb04</strain>
    </source>
</reference>
<dbReference type="Proteomes" id="UP000183816">
    <property type="component" value="Unassembled WGS sequence"/>
</dbReference>
<dbReference type="EMBL" id="FNJK01000001">
    <property type="protein sequence ID" value="SDO46466.1"/>
    <property type="molecule type" value="Genomic_DNA"/>
</dbReference>
<accession>A0A1H0JRW5</accession>
<feature type="domain" description="InsA N-terminal zinc ribbon" evidence="1">
    <location>
        <begin position="62"/>
        <end position="89"/>
    </location>
</feature>
<dbReference type="GO" id="GO:0006313">
    <property type="term" value="P:DNA transposition"/>
    <property type="evidence" value="ECO:0007669"/>
    <property type="project" value="InterPro"/>
</dbReference>
<organism evidence="2 3">
    <name type="scientific">Streptococcus equinus</name>
    <name type="common">Streptococcus bovis</name>
    <dbReference type="NCBI Taxonomy" id="1335"/>
    <lineage>
        <taxon>Bacteria</taxon>
        <taxon>Bacillati</taxon>
        <taxon>Bacillota</taxon>
        <taxon>Bacilli</taxon>
        <taxon>Lactobacillales</taxon>
        <taxon>Streptococcaceae</taxon>
        <taxon>Streptococcus</taxon>
    </lineage>
</organism>
<dbReference type="RefSeq" id="WP_074481426.1">
    <property type="nucleotide sequence ID" value="NZ_FNJK01000001.1"/>
</dbReference>
<dbReference type="InterPro" id="IPR003220">
    <property type="entry name" value="InsA_N_dom_Znf"/>
</dbReference>
<dbReference type="Pfam" id="PF03811">
    <property type="entry name" value="Zn_ribbon_InsA"/>
    <property type="match status" value="1"/>
</dbReference>
<protein>
    <submittedName>
        <fullName evidence="2">Transposase</fullName>
    </submittedName>
</protein>
<evidence type="ECO:0000259" key="1">
    <source>
        <dbReference type="Pfam" id="PF03811"/>
    </source>
</evidence>
<dbReference type="PANTHER" id="PTHR33293">
    <property type="entry name" value="INSERTION ELEMENT IS1 1 PROTEIN INSB-RELATED"/>
    <property type="match status" value="1"/>
</dbReference>
<evidence type="ECO:0000313" key="2">
    <source>
        <dbReference type="EMBL" id="SDO46466.1"/>
    </source>
</evidence>